<evidence type="ECO:0000313" key="2">
    <source>
        <dbReference type="Proteomes" id="UP000002482"/>
    </source>
</evidence>
<reference evidence="1" key="1">
    <citation type="submission" date="2011-02" db="EMBL/GenBank/DDBJ databases">
        <title>Complete sequence of Acidovorax avenae subsp. avenae ATCC 19860.</title>
        <authorList>
            <consortium name="US DOE Joint Genome Institute"/>
            <person name="Lucas S."/>
            <person name="Copeland A."/>
            <person name="Lapidus A."/>
            <person name="Cheng J.-F."/>
            <person name="Goodwin L."/>
            <person name="Pitluck S."/>
            <person name="Chertkov O."/>
            <person name="Held B."/>
            <person name="Detter J.C."/>
            <person name="Han C."/>
            <person name="Tapia R."/>
            <person name="Land M."/>
            <person name="Hauser L."/>
            <person name="Kyrpides N."/>
            <person name="Ivanova N."/>
            <person name="Ovchinnikova G."/>
            <person name="Pagani I."/>
            <person name="Gordon S."/>
            <person name="Woyke T."/>
        </authorList>
    </citation>
    <scope>NUCLEOTIDE SEQUENCE</scope>
    <source>
        <strain evidence="1">ATCC 19860</strain>
    </source>
</reference>
<dbReference type="InterPro" id="IPR014859">
    <property type="entry name" value="Phage_TAC_4"/>
</dbReference>
<protein>
    <recommendedName>
        <fullName evidence="3">Tail assembly chaperone</fullName>
    </recommendedName>
</protein>
<dbReference type="Pfam" id="PF08748">
    <property type="entry name" value="Phage_TAC_4"/>
    <property type="match status" value="1"/>
</dbReference>
<dbReference type="GeneID" id="34239276"/>
<evidence type="ECO:0000313" key="1">
    <source>
        <dbReference type="EMBL" id="ADX47408.1"/>
    </source>
</evidence>
<evidence type="ECO:0008006" key="3">
    <source>
        <dbReference type="Google" id="ProtNLM"/>
    </source>
</evidence>
<dbReference type="RefSeq" id="WP_013595893.1">
    <property type="nucleotide sequence ID" value="NC_015138.1"/>
</dbReference>
<organism evidence="1 2">
    <name type="scientific">Paracidovorax avenae (strain ATCC 19860 / DSM 7227 / CCUG 15838 / JCM 20985 / LMG 2117 / NCPPB 1011)</name>
    <name type="common">Acidovorax avenae</name>
    <dbReference type="NCBI Taxonomy" id="643561"/>
    <lineage>
        <taxon>Bacteria</taxon>
        <taxon>Pseudomonadati</taxon>
        <taxon>Pseudomonadota</taxon>
        <taxon>Betaproteobacteria</taxon>
        <taxon>Burkholderiales</taxon>
        <taxon>Comamonadaceae</taxon>
        <taxon>Paracidovorax</taxon>
    </lineage>
</organism>
<dbReference type="KEGG" id="aaa:Acav_3509"/>
<gene>
    <name evidence="1" type="ordered locus">Acav_3509</name>
</gene>
<name>F0QBP9_PARA1</name>
<dbReference type="Proteomes" id="UP000002482">
    <property type="component" value="Chromosome"/>
</dbReference>
<accession>F0QBP9</accession>
<keyword evidence="2" id="KW-1185">Reference proteome</keyword>
<proteinExistence type="predicted"/>
<dbReference type="AlphaFoldDB" id="F0QBP9"/>
<sequence>MAKIVLGKRPESFKRKVSFPMLDGTTGVIHCEFFYRTKSEFGQLVDEIAEAAAIPASGSPGTISDILGNAVRKNGDYLLKIVKAWDLEDVEVNAENATRFADEIPGGATAIFDAYREGCVEGKLGN</sequence>
<dbReference type="OrthoDB" id="8819903at2"/>
<dbReference type="HOGENOM" id="CLU_161805_0_0_4"/>
<dbReference type="EMBL" id="CP002521">
    <property type="protein sequence ID" value="ADX47408.1"/>
    <property type="molecule type" value="Genomic_DNA"/>
</dbReference>